<dbReference type="AlphaFoldDB" id="A0A5C2RMG6"/>
<dbReference type="OrthoDB" id="1939598at2759"/>
<dbReference type="SUPFAM" id="SSF57959">
    <property type="entry name" value="Leucine zipper domain"/>
    <property type="match status" value="1"/>
</dbReference>
<dbReference type="GO" id="GO:0005634">
    <property type="term" value="C:nucleus"/>
    <property type="evidence" value="ECO:0007669"/>
    <property type="project" value="UniProtKB-SubCell"/>
</dbReference>
<evidence type="ECO:0000256" key="4">
    <source>
        <dbReference type="ARBA" id="ARBA00023163"/>
    </source>
</evidence>
<evidence type="ECO:0000259" key="8">
    <source>
        <dbReference type="PROSITE" id="PS50217"/>
    </source>
</evidence>
<dbReference type="GO" id="GO:0001228">
    <property type="term" value="F:DNA-binding transcription activator activity, RNA polymerase II-specific"/>
    <property type="evidence" value="ECO:0007669"/>
    <property type="project" value="TreeGrafter"/>
</dbReference>
<feature type="compositionally biased region" description="Low complexity" evidence="7">
    <location>
        <begin position="190"/>
        <end position="230"/>
    </location>
</feature>
<dbReference type="PROSITE" id="PS50217">
    <property type="entry name" value="BZIP"/>
    <property type="match status" value="1"/>
</dbReference>
<evidence type="ECO:0000256" key="5">
    <source>
        <dbReference type="ARBA" id="ARBA00023242"/>
    </source>
</evidence>
<dbReference type="EMBL" id="ML122338">
    <property type="protein sequence ID" value="RPD52828.1"/>
    <property type="molecule type" value="Genomic_DNA"/>
</dbReference>
<name>A0A5C2RMG6_9APHY</name>
<dbReference type="Gene3D" id="1.20.5.170">
    <property type="match status" value="1"/>
</dbReference>
<dbReference type="GO" id="GO:0000977">
    <property type="term" value="F:RNA polymerase II transcription regulatory region sequence-specific DNA binding"/>
    <property type="evidence" value="ECO:0007669"/>
    <property type="project" value="TreeGrafter"/>
</dbReference>
<feature type="compositionally biased region" description="Basic and acidic residues" evidence="7">
    <location>
        <begin position="63"/>
        <end position="75"/>
    </location>
</feature>
<feature type="region of interest" description="Disordered" evidence="7">
    <location>
        <begin position="113"/>
        <end position="134"/>
    </location>
</feature>
<accession>A0A5C2RMG6</accession>
<evidence type="ECO:0000256" key="7">
    <source>
        <dbReference type="SAM" id="MobiDB-lite"/>
    </source>
</evidence>
<dbReference type="Proteomes" id="UP000313359">
    <property type="component" value="Unassembled WGS sequence"/>
</dbReference>
<keyword evidence="2" id="KW-0805">Transcription regulation</keyword>
<keyword evidence="4" id="KW-0804">Transcription</keyword>
<dbReference type="PANTHER" id="PTHR13044">
    <property type="entry name" value="ACTIVATING TRANSCRIPTION FACTOR ATF 4/5"/>
    <property type="match status" value="1"/>
</dbReference>
<dbReference type="SMART" id="SM00338">
    <property type="entry name" value="BRLZ"/>
    <property type="match status" value="1"/>
</dbReference>
<evidence type="ECO:0000313" key="10">
    <source>
        <dbReference type="Proteomes" id="UP000313359"/>
    </source>
</evidence>
<feature type="domain" description="BZIP" evidence="8">
    <location>
        <begin position="252"/>
        <end position="311"/>
    </location>
</feature>
<feature type="region of interest" description="Disordered" evidence="7">
    <location>
        <begin position="322"/>
        <end position="342"/>
    </location>
</feature>
<feature type="region of interest" description="Disordered" evidence="7">
    <location>
        <begin position="57"/>
        <end position="94"/>
    </location>
</feature>
<reference evidence="9" key="1">
    <citation type="journal article" date="2018" name="Genome Biol. Evol.">
        <title>Genomics and development of Lentinus tigrinus, a white-rot wood-decaying mushroom with dimorphic fruiting bodies.</title>
        <authorList>
            <person name="Wu B."/>
            <person name="Xu Z."/>
            <person name="Knudson A."/>
            <person name="Carlson A."/>
            <person name="Chen N."/>
            <person name="Kovaka S."/>
            <person name="LaButti K."/>
            <person name="Lipzen A."/>
            <person name="Pennachio C."/>
            <person name="Riley R."/>
            <person name="Schakwitz W."/>
            <person name="Umezawa K."/>
            <person name="Ohm R.A."/>
            <person name="Grigoriev I.V."/>
            <person name="Nagy L.G."/>
            <person name="Gibbons J."/>
            <person name="Hibbett D."/>
        </authorList>
    </citation>
    <scope>NUCLEOTIDE SEQUENCE [LARGE SCALE GENOMIC DNA]</scope>
    <source>
        <strain evidence="9">ALCF2SS1-6</strain>
    </source>
</reference>
<evidence type="ECO:0000256" key="1">
    <source>
        <dbReference type="ARBA" id="ARBA00004123"/>
    </source>
</evidence>
<evidence type="ECO:0000256" key="2">
    <source>
        <dbReference type="ARBA" id="ARBA00023015"/>
    </source>
</evidence>
<feature type="region of interest" description="Disordered" evidence="7">
    <location>
        <begin position="180"/>
        <end position="266"/>
    </location>
</feature>
<evidence type="ECO:0000313" key="9">
    <source>
        <dbReference type="EMBL" id="RPD52828.1"/>
    </source>
</evidence>
<feature type="compositionally biased region" description="Basic and acidic residues" evidence="7">
    <location>
        <begin position="84"/>
        <end position="94"/>
    </location>
</feature>
<keyword evidence="10" id="KW-1185">Reference proteome</keyword>
<gene>
    <name evidence="9" type="ORF">L227DRAFT_558375</name>
</gene>
<evidence type="ECO:0000256" key="3">
    <source>
        <dbReference type="ARBA" id="ARBA00023125"/>
    </source>
</evidence>
<dbReference type="PANTHER" id="PTHR13044:SF14">
    <property type="entry name" value="CRYPTOCEPHAL, ISOFORM A"/>
    <property type="match status" value="1"/>
</dbReference>
<dbReference type="InterPro" id="IPR004827">
    <property type="entry name" value="bZIP"/>
</dbReference>
<dbReference type="PROSITE" id="PS00036">
    <property type="entry name" value="BZIP_BASIC"/>
    <property type="match status" value="1"/>
</dbReference>
<feature type="coiled-coil region" evidence="6">
    <location>
        <begin position="266"/>
        <end position="300"/>
    </location>
</feature>
<keyword evidence="6" id="KW-0175">Coiled coil</keyword>
<dbReference type="STRING" id="1328759.A0A5C2RMG6"/>
<keyword evidence="3" id="KW-0238">DNA-binding</keyword>
<sequence length="342" mass="36371">MAPSNLQGLNIVHPIQPPNPYLSDADLLSVPPFPDLNAQLDLWTNLNFQSDEPLVSARPGHLKQKDVLDAKRGAQDDSSEDDPDRYNDPDEDLSRSGIAEAHSHENVVMGTVLPSNGISHSAHTPSTNSSAQAPPQFDINALLASFGVDPFMAPPAPMPQAPNPASTIAQLLSLHASTFRPAPAAPSQPIPSANQTPAQSPSQASQASSPAAPTSTKRARTSRASVSSVPESPVQADSPEDKPSGTPLTAAEDKRRRNTAASARFRLKKKEREAALERKAKELEVRVSELEKECEALRRENGWLKGLVVGVTGAGAVQQQQIQQVAPSADGAGMKRGREEDA</sequence>
<protein>
    <recommendedName>
        <fullName evidence="8">BZIP domain-containing protein</fullName>
    </recommendedName>
</protein>
<evidence type="ECO:0000256" key="6">
    <source>
        <dbReference type="SAM" id="Coils"/>
    </source>
</evidence>
<feature type="compositionally biased region" description="Polar residues" evidence="7">
    <location>
        <begin position="113"/>
        <end position="133"/>
    </location>
</feature>
<dbReference type="InterPro" id="IPR046347">
    <property type="entry name" value="bZIP_sf"/>
</dbReference>
<comment type="subcellular location">
    <subcellularLocation>
        <location evidence="1">Nucleus</location>
    </subcellularLocation>
</comment>
<proteinExistence type="predicted"/>
<dbReference type="Pfam" id="PF07716">
    <property type="entry name" value="bZIP_2"/>
    <property type="match status" value="1"/>
</dbReference>
<dbReference type="CDD" id="cd14705">
    <property type="entry name" value="bZIP_Zip1"/>
    <property type="match status" value="1"/>
</dbReference>
<keyword evidence="5" id="KW-0539">Nucleus</keyword>
<organism evidence="9 10">
    <name type="scientific">Lentinus tigrinus ALCF2SS1-6</name>
    <dbReference type="NCBI Taxonomy" id="1328759"/>
    <lineage>
        <taxon>Eukaryota</taxon>
        <taxon>Fungi</taxon>
        <taxon>Dikarya</taxon>
        <taxon>Basidiomycota</taxon>
        <taxon>Agaricomycotina</taxon>
        <taxon>Agaricomycetes</taxon>
        <taxon>Polyporales</taxon>
        <taxon>Polyporaceae</taxon>
        <taxon>Lentinus</taxon>
    </lineage>
</organism>